<keyword evidence="3" id="KW-1185">Reference proteome</keyword>
<protein>
    <submittedName>
        <fullName evidence="2">Uncharacterized protein</fullName>
    </submittedName>
</protein>
<name>A0A8J2S9G9_9CRUS</name>
<dbReference type="GO" id="GO:0071897">
    <property type="term" value="P:DNA biosynthetic process"/>
    <property type="evidence" value="ECO:0007669"/>
    <property type="project" value="UniProtKB-ARBA"/>
</dbReference>
<dbReference type="Proteomes" id="UP000789390">
    <property type="component" value="Unassembled WGS sequence"/>
</dbReference>
<dbReference type="OrthoDB" id="6375653at2759"/>
<feature type="region of interest" description="Disordered" evidence="1">
    <location>
        <begin position="21"/>
        <end position="49"/>
    </location>
</feature>
<dbReference type="PANTHER" id="PTHR47331">
    <property type="entry name" value="PHD-TYPE DOMAIN-CONTAINING PROTEIN"/>
    <property type="match status" value="1"/>
</dbReference>
<accession>A0A8J2S9G9</accession>
<evidence type="ECO:0000256" key="1">
    <source>
        <dbReference type="SAM" id="MobiDB-lite"/>
    </source>
</evidence>
<dbReference type="EMBL" id="CAKKLH010000339">
    <property type="protein sequence ID" value="CAH0113404.1"/>
    <property type="molecule type" value="Genomic_DNA"/>
</dbReference>
<reference evidence="2" key="1">
    <citation type="submission" date="2021-11" db="EMBL/GenBank/DDBJ databases">
        <authorList>
            <person name="Schell T."/>
        </authorList>
    </citation>
    <scope>NUCLEOTIDE SEQUENCE</scope>
    <source>
        <strain evidence="2">M5</strain>
    </source>
</reference>
<proteinExistence type="predicted"/>
<comment type="caution">
    <text evidence="2">The sequence shown here is derived from an EMBL/GenBank/DDBJ whole genome shotgun (WGS) entry which is preliminary data.</text>
</comment>
<sequence length="259" mass="28507">MESTSLFQTIERWPKLVSKDFSTNSVGAPQSKNTNTGNGRKCRKNVDEGYARRLSAEERNEQSKYYLPHFGEPKGQDRPELRLNPFPSVIIKFREGAAAWSADVGAMFSRIRLNAADRRYHRFLWPEEDGTISTCEMTRITFGGSCSPMVAIRTIWRAADDAGPTQKDAAEAASNDAVVAAAMQPMKETTDLRDLTSQDIGDSELETLLGLTWHPSTDLMGFKVKEKQVTLARSGLASVVAGLFDPLGVAATMTVKGNI</sequence>
<dbReference type="AlphaFoldDB" id="A0A8J2S9G9"/>
<dbReference type="InterPro" id="IPR043502">
    <property type="entry name" value="DNA/RNA_pol_sf"/>
</dbReference>
<gene>
    <name evidence="2" type="ORF">DGAL_LOCUS17300</name>
</gene>
<evidence type="ECO:0000313" key="3">
    <source>
        <dbReference type="Proteomes" id="UP000789390"/>
    </source>
</evidence>
<evidence type="ECO:0000313" key="2">
    <source>
        <dbReference type="EMBL" id="CAH0113404.1"/>
    </source>
</evidence>
<dbReference type="SUPFAM" id="SSF56672">
    <property type="entry name" value="DNA/RNA polymerases"/>
    <property type="match status" value="1"/>
</dbReference>
<organism evidence="2 3">
    <name type="scientific">Daphnia galeata</name>
    <dbReference type="NCBI Taxonomy" id="27404"/>
    <lineage>
        <taxon>Eukaryota</taxon>
        <taxon>Metazoa</taxon>
        <taxon>Ecdysozoa</taxon>
        <taxon>Arthropoda</taxon>
        <taxon>Crustacea</taxon>
        <taxon>Branchiopoda</taxon>
        <taxon>Diplostraca</taxon>
        <taxon>Cladocera</taxon>
        <taxon>Anomopoda</taxon>
        <taxon>Daphniidae</taxon>
        <taxon>Daphnia</taxon>
    </lineage>
</organism>
<feature type="compositionally biased region" description="Polar residues" evidence="1">
    <location>
        <begin position="21"/>
        <end position="38"/>
    </location>
</feature>